<sequence length="1765" mass="194368">MSSPAILSNVLSTLPPRPPTPPRETHHEVSAPLRQPFDPIDARTNVHTPPGLQSPSPSITTNSTSRRIRKKVGFSAQAEYQEPPVYREGGALKQHPTPVSAPRSASKPVKSILKVTHHVPNIFDPAAGAASDDPSNPNGNLAAMLESTIHALAGSNRSTKIDAYIILPQALRASSNLPDRVALQEKMGLFMQFMQRDIASKTPEGAHDPQMVIYALNLLITFLNFPAIATTLTSDFGIFIVDHCIRTFEDPAASKDITRRLMQVLSLQNFPARVMTSDRVGRLVAALHNIDHLKGKSIVHYRVLVYKKLVKQSRQLMIVHSDWLWDLFADMLSTTTVKETRLSAISLGLELAFSAGHEKQLSRKIMEILNSNNDGQRYIQYCEERLRSMRKDKQESCLVPDIWSVVLLLLHLPFDKWDYSKEWLQVIQSCFNSADFATKIAANRAWNRLVYLMSLDGLQFSKHLSTLTTPLLGQLKRKGPGKTTEDLRMAVLGGVCNLLYYTFKPNADPSLMDRYWDRSVKPIIAILLDPASDSAHDNLQQASSILGGLFNCTTPRRWRQDRIVDLAYTKPEELPSADAKWIRLNTTRVFAAVEDILARDFCSLSRLESATSKLWQALVATVAAAAAKEIKVSPDTAAFVAEALNALQNVWNRGFDSEPGTTSTEFLAAAKMYLQTMTTSLGLLPFTDKQKRNPKSPVFSLFSVLSSLPSGVPDDQDYADFLSDVFSPFFASKGDKAKMDLAQELLATIPLETPRPFGAWMLVADKISSWLEPGHHSHQSIGSGSDAPIGSEYRDIVKVLERGIKSTPNLPWKPWESLFYALFERVRDETGDAGVAIVVVEPLARVLVDQLSLPGTERSPMPNGVKYVTELISVATQPRDKQAVDAARRRLWGTVLAGSRSSSFDTFEMLYKAVNEALGNMYKEFDSADTDSVVHLLKEVAGFFDRCNKQLFLRAMLALQDGVGPWIQDSNRLLGSQSSAVLAATKSVWDKLSNFIAGIESPEQQLELLERFFCASFTSCHRSIVNSSVTLWNKLFEKVEHLDYPEDLKTALTQLQLHADIVVPGLESASSEFAGRQPMFIESFDDFNLSKISTRSSSRRSTPRPSSSHSKSPAALNLAVSANARLNSSPIRKKAAASNRRKPAPRLRHDDSQVQFAAVETSPSHAEDLDSQVLTERQKEVRERQRENAALFPEIQSSPGKSKESTGQVDSPQVSLPENPSSRHAATPEPDGNFDDYVSSTPTPRRGQPVFIPEHDMTDPPSSPPEPRRNPLAAEIRSRSASHNLLEEWQFSSSPVSGSPHPSPTRQNVVPDPSGGNGYISVVSLPEVDVPSSPEKVSADEEADEPQLPGEEVIEDSMVMDTLAKATELAVPSTPPQPSKSRQTPTPDGGADVFVDAPTSPAAASPNRARNQAGTSDAPLLTAPHERAAGAESFSLDEDDERSLLRLVVELDGKKVDPQEYDHSSVSPEIKGTQSPRECIVVVGNTPKNLGKSIPVLTPVPMRVTRSASRIIVPDAAEAVIPSSQPTRPRGRPKRKRALTKEQDPNKRTRHESVEDPQGSHEPEEAPGGEAASDPQAENASADVQTAPPSVREIKSDEANELSMDQVPSSEEISSPAVSSPQQVAGSQDSPARPGNPDSMVFEAEQEDDDDIEVQSQIALESFSASQRQSVEEDDEEEEKEEEKQDREDSMQVDDAAALSTKENTPVIDAATEGPAVEQIVSMLREGLDRLRTARLSRQEVYQIEDMFMDMRRELYEAERRGRGT</sequence>
<feature type="compositionally biased region" description="Polar residues" evidence="7">
    <location>
        <begin position="1"/>
        <end position="12"/>
    </location>
</feature>
<accession>A0AAV9HQI6</accession>
<feature type="compositionally biased region" description="Acidic residues" evidence="7">
    <location>
        <begin position="1644"/>
        <end position="1653"/>
    </location>
</feature>
<dbReference type="GO" id="GO:0005634">
    <property type="term" value="C:nucleus"/>
    <property type="evidence" value="ECO:0007669"/>
    <property type="project" value="UniProtKB-SubCell"/>
</dbReference>
<feature type="compositionally biased region" description="Low complexity" evidence="7">
    <location>
        <begin position="54"/>
        <end position="65"/>
    </location>
</feature>
<evidence type="ECO:0000256" key="4">
    <source>
        <dbReference type="ARBA" id="ARBA00022895"/>
    </source>
</evidence>
<feature type="compositionally biased region" description="Basic and acidic residues" evidence="7">
    <location>
        <begin position="1539"/>
        <end position="1564"/>
    </location>
</feature>
<dbReference type="EMBL" id="MU864963">
    <property type="protein sequence ID" value="KAK4463158.1"/>
    <property type="molecule type" value="Genomic_DNA"/>
</dbReference>
<keyword evidence="6" id="KW-0131">Cell cycle</keyword>
<feature type="compositionally biased region" description="Polar residues" evidence="7">
    <location>
        <begin position="1654"/>
        <end position="1669"/>
    </location>
</feature>
<evidence type="ECO:0000256" key="7">
    <source>
        <dbReference type="SAM" id="MobiDB-lite"/>
    </source>
</evidence>
<feature type="compositionally biased region" description="Polar residues" evidence="7">
    <location>
        <begin position="1576"/>
        <end position="1588"/>
    </location>
</feature>
<keyword evidence="5" id="KW-0539">Nucleus</keyword>
<evidence type="ECO:0000256" key="2">
    <source>
        <dbReference type="ARBA" id="ARBA00004574"/>
    </source>
</evidence>
<evidence type="ECO:0000256" key="3">
    <source>
        <dbReference type="ARBA" id="ARBA00022454"/>
    </source>
</evidence>
<evidence type="ECO:0000313" key="10">
    <source>
        <dbReference type="Proteomes" id="UP001321749"/>
    </source>
</evidence>
<dbReference type="InterPro" id="IPR016024">
    <property type="entry name" value="ARM-type_fold"/>
</dbReference>
<reference evidence="9" key="2">
    <citation type="submission" date="2023-06" db="EMBL/GenBank/DDBJ databases">
        <authorList>
            <consortium name="Lawrence Berkeley National Laboratory"/>
            <person name="Mondo S.J."/>
            <person name="Hensen N."/>
            <person name="Bonometti L."/>
            <person name="Westerberg I."/>
            <person name="Brannstrom I.O."/>
            <person name="Guillou S."/>
            <person name="Cros-Aarteil S."/>
            <person name="Calhoun S."/>
            <person name="Haridas S."/>
            <person name="Kuo A."/>
            <person name="Pangilinan J."/>
            <person name="Riley R."/>
            <person name="Labutti K."/>
            <person name="Andreopoulos B."/>
            <person name="Lipzen A."/>
            <person name="Chen C."/>
            <person name="Yanf M."/>
            <person name="Daum C."/>
            <person name="Ng V."/>
            <person name="Clum A."/>
            <person name="Steindorff A."/>
            <person name="Ohm R."/>
            <person name="Martin F."/>
            <person name="Silar P."/>
            <person name="Natvig D."/>
            <person name="Lalanne C."/>
            <person name="Gautier V."/>
            <person name="Ament-Velasquez S.L."/>
            <person name="Kruys A."/>
            <person name="Hutchinson M.I."/>
            <person name="Powell A.J."/>
            <person name="Barry K."/>
            <person name="Miller A.N."/>
            <person name="Grigoriev I.V."/>
            <person name="Debuchy R."/>
            <person name="Gladieux P."/>
            <person name="Thoren M.H."/>
            <person name="Johannesson H."/>
        </authorList>
    </citation>
    <scope>NUCLEOTIDE SEQUENCE</scope>
    <source>
        <strain evidence="9">PSN324</strain>
    </source>
</reference>
<dbReference type="PANTHER" id="PTHR22928:SF3">
    <property type="entry name" value="TELOMERE-ASSOCIATED PROTEIN RIF1"/>
    <property type="match status" value="1"/>
</dbReference>
<feature type="compositionally biased region" description="Polar residues" evidence="7">
    <location>
        <begin position="1195"/>
        <end position="1224"/>
    </location>
</feature>
<comment type="subcellular location">
    <subcellularLocation>
        <location evidence="2">Chromosome</location>
        <location evidence="2">Telomere</location>
    </subcellularLocation>
    <subcellularLocation>
        <location evidence="1">Nucleus</location>
    </subcellularLocation>
</comment>
<name>A0AAV9HQI6_9PEZI</name>
<feature type="compositionally biased region" description="Basic and acidic residues" evidence="7">
    <location>
        <begin position="1176"/>
        <end position="1187"/>
    </location>
</feature>
<dbReference type="PANTHER" id="PTHR22928">
    <property type="entry name" value="TELOMERE-ASSOCIATED PROTEIN RIF1"/>
    <property type="match status" value="1"/>
</dbReference>
<reference evidence="9" key="1">
    <citation type="journal article" date="2023" name="Mol. Phylogenet. Evol.">
        <title>Genome-scale phylogeny and comparative genomics of the fungal order Sordariales.</title>
        <authorList>
            <person name="Hensen N."/>
            <person name="Bonometti L."/>
            <person name="Westerberg I."/>
            <person name="Brannstrom I.O."/>
            <person name="Guillou S."/>
            <person name="Cros-Aarteil S."/>
            <person name="Calhoun S."/>
            <person name="Haridas S."/>
            <person name="Kuo A."/>
            <person name="Mondo S."/>
            <person name="Pangilinan J."/>
            <person name="Riley R."/>
            <person name="LaButti K."/>
            <person name="Andreopoulos B."/>
            <person name="Lipzen A."/>
            <person name="Chen C."/>
            <person name="Yan M."/>
            <person name="Daum C."/>
            <person name="Ng V."/>
            <person name="Clum A."/>
            <person name="Steindorff A."/>
            <person name="Ohm R.A."/>
            <person name="Martin F."/>
            <person name="Silar P."/>
            <person name="Natvig D.O."/>
            <person name="Lalanne C."/>
            <person name="Gautier V."/>
            <person name="Ament-Velasquez S.L."/>
            <person name="Kruys A."/>
            <person name="Hutchinson M.I."/>
            <person name="Powell A.J."/>
            <person name="Barry K."/>
            <person name="Miller A.N."/>
            <person name="Grigoriev I.V."/>
            <person name="Debuchy R."/>
            <person name="Gladieux P."/>
            <person name="Hiltunen Thoren M."/>
            <person name="Johannesson H."/>
        </authorList>
    </citation>
    <scope>NUCLEOTIDE SEQUENCE</scope>
    <source>
        <strain evidence="9">PSN324</strain>
    </source>
</reference>
<feature type="compositionally biased region" description="Basic residues" evidence="7">
    <location>
        <begin position="1131"/>
        <end position="1146"/>
    </location>
</feature>
<evidence type="ECO:0000256" key="5">
    <source>
        <dbReference type="ARBA" id="ARBA00023242"/>
    </source>
</evidence>
<feature type="compositionally biased region" description="Basic residues" evidence="7">
    <location>
        <begin position="1529"/>
        <end position="1538"/>
    </location>
</feature>
<feature type="region of interest" description="Disordered" evidence="7">
    <location>
        <begin position="1094"/>
        <end position="1115"/>
    </location>
</feature>
<keyword evidence="3" id="KW-0158">Chromosome</keyword>
<feature type="compositionally biased region" description="Acidic residues" evidence="7">
    <location>
        <begin position="1672"/>
        <end position="1681"/>
    </location>
</feature>
<feature type="domain" description="Telomere-associated protein Rif1 N-terminal" evidence="8">
    <location>
        <begin position="152"/>
        <end position="520"/>
    </location>
</feature>
<dbReference type="GO" id="GO:0000723">
    <property type="term" value="P:telomere maintenance"/>
    <property type="evidence" value="ECO:0007669"/>
    <property type="project" value="TreeGrafter"/>
</dbReference>
<comment type="caution">
    <text evidence="9">The sequence shown here is derived from an EMBL/GenBank/DDBJ whole genome shotgun (WGS) entry which is preliminary data.</text>
</comment>
<dbReference type="Pfam" id="PF12231">
    <property type="entry name" value="Rif1_N"/>
    <property type="match status" value="1"/>
</dbReference>
<dbReference type="SUPFAM" id="SSF48371">
    <property type="entry name" value="ARM repeat"/>
    <property type="match status" value="1"/>
</dbReference>
<dbReference type="Proteomes" id="UP001321749">
    <property type="component" value="Unassembled WGS sequence"/>
</dbReference>
<feature type="compositionally biased region" description="Low complexity" evidence="7">
    <location>
        <begin position="1103"/>
        <end position="1112"/>
    </location>
</feature>
<keyword evidence="10" id="KW-1185">Reference proteome</keyword>
<protein>
    <submittedName>
        <fullName evidence="9">Telomere length regulator protein rif1</fullName>
    </submittedName>
</protein>
<evidence type="ECO:0000313" key="9">
    <source>
        <dbReference type="EMBL" id="KAK4463158.1"/>
    </source>
</evidence>
<gene>
    <name evidence="9" type="ORF">QBC42DRAFT_345817</name>
</gene>
<keyword evidence="4" id="KW-0779">Telomere</keyword>
<feature type="region of interest" description="Disordered" evidence="7">
    <location>
        <begin position="1"/>
        <end position="105"/>
    </location>
</feature>
<dbReference type="GO" id="GO:0140445">
    <property type="term" value="C:chromosome, telomeric repeat region"/>
    <property type="evidence" value="ECO:0007669"/>
    <property type="project" value="TreeGrafter"/>
</dbReference>
<dbReference type="InterPro" id="IPR022031">
    <property type="entry name" value="Rif1_N"/>
</dbReference>
<feature type="compositionally biased region" description="Low complexity" evidence="7">
    <location>
        <begin position="1607"/>
        <end position="1621"/>
    </location>
</feature>
<evidence type="ECO:0000259" key="8">
    <source>
        <dbReference type="Pfam" id="PF12231"/>
    </source>
</evidence>
<evidence type="ECO:0000256" key="6">
    <source>
        <dbReference type="ARBA" id="ARBA00023306"/>
    </source>
</evidence>
<organism evidence="9 10">
    <name type="scientific">Cladorrhinum samala</name>
    <dbReference type="NCBI Taxonomy" id="585594"/>
    <lineage>
        <taxon>Eukaryota</taxon>
        <taxon>Fungi</taxon>
        <taxon>Dikarya</taxon>
        <taxon>Ascomycota</taxon>
        <taxon>Pezizomycotina</taxon>
        <taxon>Sordariomycetes</taxon>
        <taxon>Sordariomycetidae</taxon>
        <taxon>Sordariales</taxon>
        <taxon>Podosporaceae</taxon>
        <taxon>Cladorrhinum</taxon>
    </lineage>
</organism>
<evidence type="ECO:0000256" key="1">
    <source>
        <dbReference type="ARBA" id="ARBA00004123"/>
    </source>
</evidence>
<proteinExistence type="predicted"/>
<feature type="region of interest" description="Disordered" evidence="7">
    <location>
        <begin position="1510"/>
        <end position="1711"/>
    </location>
</feature>
<feature type="region of interest" description="Disordered" evidence="7">
    <location>
        <begin position="1127"/>
        <end position="1441"/>
    </location>
</feature>